<dbReference type="AlphaFoldDB" id="X0TR94"/>
<evidence type="ECO:0000313" key="1">
    <source>
        <dbReference type="EMBL" id="GAF96068.1"/>
    </source>
</evidence>
<gene>
    <name evidence="1" type="ORF">S01H1_19685</name>
</gene>
<comment type="caution">
    <text evidence="1">The sequence shown here is derived from an EMBL/GenBank/DDBJ whole genome shotgun (WGS) entry which is preliminary data.</text>
</comment>
<accession>X0TR94</accession>
<name>X0TR94_9ZZZZ</name>
<proteinExistence type="predicted"/>
<organism evidence="1">
    <name type="scientific">marine sediment metagenome</name>
    <dbReference type="NCBI Taxonomy" id="412755"/>
    <lineage>
        <taxon>unclassified sequences</taxon>
        <taxon>metagenomes</taxon>
        <taxon>ecological metagenomes</taxon>
    </lineage>
</organism>
<sequence>MTPKQQKLLEAKVEILSRRLYSLALLAKVGRRTVDDQLDPDTLEKEAKRLVKERG</sequence>
<dbReference type="EMBL" id="BARS01010665">
    <property type="protein sequence ID" value="GAF96068.1"/>
    <property type="molecule type" value="Genomic_DNA"/>
</dbReference>
<protein>
    <submittedName>
        <fullName evidence="1">Uncharacterized protein</fullName>
    </submittedName>
</protein>
<reference evidence="1" key="1">
    <citation type="journal article" date="2014" name="Front. Microbiol.">
        <title>High frequency of phylogenetically diverse reductive dehalogenase-homologous genes in deep subseafloor sedimentary metagenomes.</title>
        <authorList>
            <person name="Kawai M."/>
            <person name="Futagami T."/>
            <person name="Toyoda A."/>
            <person name="Takaki Y."/>
            <person name="Nishi S."/>
            <person name="Hori S."/>
            <person name="Arai W."/>
            <person name="Tsubouchi T."/>
            <person name="Morono Y."/>
            <person name="Uchiyama I."/>
            <person name="Ito T."/>
            <person name="Fujiyama A."/>
            <person name="Inagaki F."/>
            <person name="Takami H."/>
        </authorList>
    </citation>
    <scope>NUCLEOTIDE SEQUENCE</scope>
    <source>
        <strain evidence="1">Expedition CK06-06</strain>
    </source>
</reference>